<dbReference type="PANTHER" id="PTHR37984:SF5">
    <property type="entry name" value="PROTEIN NYNRIN-LIKE"/>
    <property type="match status" value="1"/>
</dbReference>
<evidence type="ECO:0000313" key="9">
    <source>
        <dbReference type="EMBL" id="GMF17485.1"/>
    </source>
</evidence>
<dbReference type="Gene3D" id="2.40.70.10">
    <property type="entry name" value="Acid Proteases"/>
    <property type="match status" value="1"/>
</dbReference>
<dbReference type="Gene3D" id="3.30.70.270">
    <property type="match status" value="1"/>
</dbReference>
<dbReference type="EMBL" id="BSXT01000093">
    <property type="protein sequence ID" value="GMF17485.1"/>
    <property type="molecule type" value="Genomic_DNA"/>
</dbReference>
<feature type="compositionally biased region" description="Basic residues" evidence="6">
    <location>
        <begin position="464"/>
        <end position="476"/>
    </location>
</feature>
<feature type="region of interest" description="Disordered" evidence="6">
    <location>
        <begin position="25"/>
        <end position="55"/>
    </location>
</feature>
<organism evidence="9 10">
    <name type="scientific">Phytophthora fragariaefolia</name>
    <dbReference type="NCBI Taxonomy" id="1490495"/>
    <lineage>
        <taxon>Eukaryota</taxon>
        <taxon>Sar</taxon>
        <taxon>Stramenopiles</taxon>
        <taxon>Oomycota</taxon>
        <taxon>Peronosporomycetes</taxon>
        <taxon>Peronosporales</taxon>
        <taxon>Peronosporaceae</taxon>
        <taxon>Phytophthora</taxon>
    </lineage>
</organism>
<keyword evidence="4" id="KW-0255">Endonuclease</keyword>
<keyword evidence="10" id="KW-1185">Reference proteome</keyword>
<dbReference type="InterPro" id="IPR041588">
    <property type="entry name" value="Integrase_H2C2"/>
</dbReference>
<evidence type="ECO:0000256" key="4">
    <source>
        <dbReference type="ARBA" id="ARBA00022759"/>
    </source>
</evidence>
<name>A0A9W6TPZ5_9STRA</name>
<evidence type="ECO:0000256" key="6">
    <source>
        <dbReference type="SAM" id="MobiDB-lite"/>
    </source>
</evidence>
<dbReference type="InterPro" id="IPR043502">
    <property type="entry name" value="DNA/RNA_pol_sf"/>
</dbReference>
<reference evidence="9" key="1">
    <citation type="submission" date="2023-04" db="EMBL/GenBank/DDBJ databases">
        <title>Phytophthora fragariaefolia NBRC 109709.</title>
        <authorList>
            <person name="Ichikawa N."/>
            <person name="Sato H."/>
            <person name="Tonouchi N."/>
        </authorList>
    </citation>
    <scope>NUCLEOTIDE SEQUENCE</scope>
    <source>
        <strain evidence="9">NBRC 109709</strain>
    </source>
</reference>
<dbReference type="Pfam" id="PF17919">
    <property type="entry name" value="RT_RNaseH_2"/>
    <property type="match status" value="1"/>
</dbReference>
<evidence type="ECO:0000256" key="5">
    <source>
        <dbReference type="ARBA" id="ARBA00023268"/>
    </source>
</evidence>
<proteinExistence type="predicted"/>
<comment type="caution">
    <text evidence="9">The sequence shown here is derived from an EMBL/GenBank/DDBJ whole genome shotgun (WGS) entry which is preliminary data.</text>
</comment>
<dbReference type="Proteomes" id="UP001165121">
    <property type="component" value="Unassembled WGS sequence"/>
</dbReference>
<dbReference type="PANTHER" id="PTHR37984">
    <property type="entry name" value="PROTEIN CBG26694"/>
    <property type="match status" value="1"/>
</dbReference>
<dbReference type="CDD" id="cd00303">
    <property type="entry name" value="retropepsin_like"/>
    <property type="match status" value="1"/>
</dbReference>
<dbReference type="InterPro" id="IPR043128">
    <property type="entry name" value="Rev_trsase/Diguanyl_cyclase"/>
</dbReference>
<evidence type="ECO:0000259" key="7">
    <source>
        <dbReference type="Pfam" id="PF17919"/>
    </source>
</evidence>
<evidence type="ECO:0000313" key="10">
    <source>
        <dbReference type="Proteomes" id="UP001165121"/>
    </source>
</evidence>
<keyword evidence="1" id="KW-0808">Transferase</keyword>
<dbReference type="InterPro" id="IPR041577">
    <property type="entry name" value="RT_RNaseH_2"/>
</dbReference>
<dbReference type="Pfam" id="PF17921">
    <property type="entry name" value="Integrase_H2C2"/>
    <property type="match status" value="1"/>
</dbReference>
<dbReference type="InterPro" id="IPR050951">
    <property type="entry name" value="Retrovirus_Pol_polyprotein"/>
</dbReference>
<keyword evidence="3" id="KW-0540">Nuclease</keyword>
<feature type="region of interest" description="Disordered" evidence="6">
    <location>
        <begin position="341"/>
        <end position="360"/>
    </location>
</feature>
<evidence type="ECO:0000256" key="1">
    <source>
        <dbReference type="ARBA" id="ARBA00022679"/>
    </source>
</evidence>
<feature type="region of interest" description="Disordered" evidence="6">
    <location>
        <begin position="445"/>
        <end position="503"/>
    </location>
</feature>
<dbReference type="InterPro" id="IPR021109">
    <property type="entry name" value="Peptidase_aspartic_dom_sf"/>
</dbReference>
<dbReference type="GO" id="GO:0004519">
    <property type="term" value="F:endonuclease activity"/>
    <property type="evidence" value="ECO:0007669"/>
    <property type="project" value="UniProtKB-KW"/>
</dbReference>
<gene>
    <name evidence="9" type="ORF">Pfra01_000124200</name>
</gene>
<sequence length="839" mass="93282">MRVLTAALVGNPLLEHIKVTVPESWPGTHEAVPRACQHDGRGDSDHSSRGVQPSTVARHPQLWLWKAGAHEACLPSERTAEAALREVLRLEGLHAAAANQEPVKRRTPVGARPPTGEDLSLHDRRVGGTRHGGLAPESLATLDSRKSSDRLLVVHGRVRGYLLLSAKNIVSYYEWWAHCNVARPIVSISACCTNVVVDRMSCYTRNADKFADARRENLGAGLVSVRLANGSLVAVPRVLMDLSVKFKDFDNTERFIALKMDKYDLILCMPWLEKHGPWIDWRGKAIGASRPTLSGRALVSHVPTTGKSKGVREDLQGASAPEKCMEVVEVFTVSQEVTVDSDGERGSASRFSTGTRRAERASTDKVLQAAQQVSNLAPPEQGISRRESSVGNVVPRGVRKALIAWEAGDTVGNLVPREPVKAKQKRKVGEDASCVGNIVPHRANMANDARDEASLDVGNIVPRRGQRRRCRHRKSGRQSQTGVAQGDTEPKAKAPQTRSSDGHYHLFDSETSLRVKADAVQLEALPEVAELLGLEEMSLDDFLADLKAGEIAEMVPLRPEPTPEELNSSSVRDEAILEEFRKQRACAWVLRSSRTLRIWSQKGLRTWLGLANYLYKYGAGYAGLAKPLSDLLKKDTDWRWELQHQEASDSINASLQRAPILDLSDESKPFSVVCDTSYYAIGCALLQSDEDGHERVISFQSRQLKAAERNYPVHDKELLAMKYALVKFRVHLLGFGSQRIFTIGYALRIEMMVSLARYFVAGEDAKVKWISPRQRARLHRFEWADGLLYYRVEPGDPPRFVVPNDEDLKFDILQEAHESPSGGHLGREKTFLSVSQTFW</sequence>
<feature type="domain" description="Reverse transcriptase/retrotransposon-derived protein RNase H-like" evidence="7">
    <location>
        <begin position="640"/>
        <end position="734"/>
    </location>
</feature>
<dbReference type="GO" id="GO:0016779">
    <property type="term" value="F:nucleotidyltransferase activity"/>
    <property type="evidence" value="ECO:0007669"/>
    <property type="project" value="UniProtKB-KW"/>
</dbReference>
<feature type="compositionally biased region" description="Basic and acidic residues" evidence="6">
    <location>
        <begin position="36"/>
        <end position="48"/>
    </location>
</feature>
<evidence type="ECO:0000256" key="3">
    <source>
        <dbReference type="ARBA" id="ARBA00022722"/>
    </source>
</evidence>
<feature type="domain" description="Integrase zinc-binding" evidence="8">
    <location>
        <begin position="805"/>
        <end position="839"/>
    </location>
</feature>
<dbReference type="SUPFAM" id="SSF56672">
    <property type="entry name" value="DNA/RNA polymerases"/>
    <property type="match status" value="1"/>
</dbReference>
<protein>
    <submittedName>
        <fullName evidence="9">Unnamed protein product</fullName>
    </submittedName>
</protein>
<dbReference type="Gene3D" id="1.10.340.70">
    <property type="match status" value="1"/>
</dbReference>
<dbReference type="OrthoDB" id="127730at2759"/>
<keyword evidence="5" id="KW-0511">Multifunctional enzyme</keyword>
<keyword evidence="2" id="KW-0548">Nucleotidyltransferase</keyword>
<evidence type="ECO:0000259" key="8">
    <source>
        <dbReference type="Pfam" id="PF17921"/>
    </source>
</evidence>
<keyword evidence="4" id="KW-0378">Hydrolase</keyword>
<dbReference type="AlphaFoldDB" id="A0A9W6TPZ5"/>
<evidence type="ECO:0000256" key="2">
    <source>
        <dbReference type="ARBA" id="ARBA00022695"/>
    </source>
</evidence>
<feature type="region of interest" description="Disordered" evidence="6">
    <location>
        <begin position="105"/>
        <end position="124"/>
    </location>
</feature>
<accession>A0A9W6TPZ5</accession>